<evidence type="ECO:0000259" key="2">
    <source>
        <dbReference type="PROSITE" id="PS51319"/>
    </source>
</evidence>
<protein>
    <submittedName>
        <fullName evidence="4">Aste57867_16968 protein</fullName>
    </submittedName>
</protein>
<keyword evidence="5" id="KW-1185">Reference proteome</keyword>
<evidence type="ECO:0000313" key="5">
    <source>
        <dbReference type="Proteomes" id="UP000332933"/>
    </source>
</evidence>
<dbReference type="GO" id="GO:0005634">
    <property type="term" value="C:nucleus"/>
    <property type="evidence" value="ECO:0007669"/>
    <property type="project" value="UniProtKB-SubCell"/>
</dbReference>
<name>A0A485L9V8_9STRA</name>
<dbReference type="EMBL" id="VJMH01006007">
    <property type="protein sequence ID" value="KAF0691884.1"/>
    <property type="molecule type" value="Genomic_DNA"/>
</dbReference>
<dbReference type="SUPFAM" id="SSF47676">
    <property type="entry name" value="Conserved domain common to transcription factors TFIIS, elongin A, CRSP70"/>
    <property type="match status" value="1"/>
</dbReference>
<dbReference type="Gene3D" id="1.20.930.10">
    <property type="entry name" value="Conserved domain common to transcription factors TFIIS, elongin A, CRSP70"/>
    <property type="match status" value="1"/>
</dbReference>
<keyword evidence="1" id="KW-0539">Nucleus</keyword>
<sequence length="135" mass="15789">MDRFLKPVAKDASVDEFIVGKTGGSNNARMRQTRIEHGYKVEIVEEIVQLAQVMDMSEEKELPMLVQELGGRFISLELLEQTDIGKALVRLYRRTESDVVREQAKQMLRKWKRTALDGLRRRQKRVETFGRNMEH</sequence>
<evidence type="ECO:0000313" key="4">
    <source>
        <dbReference type="EMBL" id="VFT93730.1"/>
    </source>
</evidence>
<reference evidence="3" key="2">
    <citation type="submission" date="2019-06" db="EMBL/GenBank/DDBJ databases">
        <title>Genomics analysis of Aphanomyces spp. identifies a new class of oomycete effector associated with host adaptation.</title>
        <authorList>
            <person name="Gaulin E."/>
        </authorList>
    </citation>
    <scope>NUCLEOTIDE SEQUENCE</scope>
    <source>
        <strain evidence="3">CBS 578.67</strain>
    </source>
</reference>
<feature type="domain" description="TFIIS N-terminal" evidence="2">
    <location>
        <begin position="42"/>
        <end position="118"/>
    </location>
</feature>
<evidence type="ECO:0000256" key="1">
    <source>
        <dbReference type="PROSITE-ProRule" id="PRU00649"/>
    </source>
</evidence>
<dbReference type="Pfam" id="PF08711">
    <property type="entry name" value="Med26"/>
    <property type="match status" value="1"/>
</dbReference>
<dbReference type="PROSITE" id="PS51319">
    <property type="entry name" value="TFIIS_N"/>
    <property type="match status" value="1"/>
</dbReference>
<reference evidence="4 5" key="1">
    <citation type="submission" date="2019-03" db="EMBL/GenBank/DDBJ databases">
        <authorList>
            <person name="Gaulin E."/>
            <person name="Dumas B."/>
        </authorList>
    </citation>
    <scope>NUCLEOTIDE SEQUENCE [LARGE SCALE GENOMIC DNA]</scope>
    <source>
        <strain evidence="4">CBS 568.67</strain>
    </source>
</reference>
<organism evidence="4 5">
    <name type="scientific">Aphanomyces stellatus</name>
    <dbReference type="NCBI Taxonomy" id="120398"/>
    <lineage>
        <taxon>Eukaryota</taxon>
        <taxon>Sar</taxon>
        <taxon>Stramenopiles</taxon>
        <taxon>Oomycota</taxon>
        <taxon>Saprolegniomycetes</taxon>
        <taxon>Saprolegniales</taxon>
        <taxon>Verrucalvaceae</taxon>
        <taxon>Aphanomyces</taxon>
    </lineage>
</organism>
<dbReference type="InterPro" id="IPR017923">
    <property type="entry name" value="TFIIS_N"/>
</dbReference>
<dbReference type="EMBL" id="CAADRA010006028">
    <property type="protein sequence ID" value="VFT93730.1"/>
    <property type="molecule type" value="Genomic_DNA"/>
</dbReference>
<dbReference type="OrthoDB" id="44867at2759"/>
<gene>
    <name evidence="4" type="primary">Aste57867_16968</name>
    <name evidence="3" type="ORF">As57867_016910</name>
    <name evidence="4" type="ORF">ASTE57867_16968</name>
</gene>
<comment type="subcellular location">
    <subcellularLocation>
        <location evidence="1">Nucleus</location>
    </subcellularLocation>
</comment>
<proteinExistence type="predicted"/>
<dbReference type="InterPro" id="IPR035441">
    <property type="entry name" value="TFIIS/LEDGF_dom_sf"/>
</dbReference>
<accession>A0A485L9V8</accession>
<dbReference type="AlphaFoldDB" id="A0A485L9V8"/>
<dbReference type="Proteomes" id="UP000332933">
    <property type="component" value="Unassembled WGS sequence"/>
</dbReference>
<evidence type="ECO:0000313" key="3">
    <source>
        <dbReference type="EMBL" id="KAF0691884.1"/>
    </source>
</evidence>